<keyword evidence="2" id="KW-1185">Reference proteome</keyword>
<dbReference type="AlphaFoldDB" id="A0A0A0HW23"/>
<evidence type="ECO:0000313" key="2">
    <source>
        <dbReference type="Proteomes" id="UP000001628"/>
    </source>
</evidence>
<dbReference type="Proteomes" id="UP000001628">
    <property type="component" value="Unassembled WGS sequence"/>
</dbReference>
<dbReference type="EMBL" id="KN275957">
    <property type="protein sequence ID" value="KGM92603.1"/>
    <property type="molecule type" value="Genomic_DNA"/>
</dbReference>
<dbReference type="VEuPathDB" id="FungiDB:PADG_11052"/>
<dbReference type="HOGENOM" id="CLU_2146631_0_0_1"/>
<protein>
    <submittedName>
        <fullName evidence="1">Uncharacterized protein</fullName>
    </submittedName>
</protein>
<reference evidence="1 2" key="1">
    <citation type="journal article" date="2011" name="PLoS Genet.">
        <title>Comparative genomic analysis of human fungal pathogens causing paracoccidioidomycosis.</title>
        <authorList>
            <person name="Desjardins C.A."/>
            <person name="Champion M.D."/>
            <person name="Holder J.W."/>
            <person name="Muszewska A."/>
            <person name="Goldberg J."/>
            <person name="Bailao A.M."/>
            <person name="Brigido M.M."/>
            <person name="Ferreira M.E."/>
            <person name="Garcia A.M."/>
            <person name="Grynberg M."/>
            <person name="Gujja S."/>
            <person name="Heiman D.I."/>
            <person name="Henn M.R."/>
            <person name="Kodira C.D."/>
            <person name="Leon-Narvaez H."/>
            <person name="Longo L.V."/>
            <person name="Ma L.J."/>
            <person name="Malavazi I."/>
            <person name="Matsuo A.L."/>
            <person name="Morais F.V."/>
            <person name="Pereira M."/>
            <person name="Rodriguez-Brito S."/>
            <person name="Sakthikumar S."/>
            <person name="Salem-Izacc S.M."/>
            <person name="Sykes S.M."/>
            <person name="Teixeira M.M."/>
            <person name="Vallejo M.C."/>
            <person name="Walter M.E."/>
            <person name="Yandava C."/>
            <person name="Young S."/>
            <person name="Zeng Q."/>
            <person name="Zucker J."/>
            <person name="Felipe M.S."/>
            <person name="Goldman G.H."/>
            <person name="Haas B.J."/>
            <person name="McEwen J.G."/>
            <person name="Nino-Vega G."/>
            <person name="Puccia R."/>
            <person name="San-Blas G."/>
            <person name="Soares C.M."/>
            <person name="Birren B.W."/>
            <person name="Cuomo C.A."/>
        </authorList>
    </citation>
    <scope>NUCLEOTIDE SEQUENCE [LARGE SCALE GENOMIC DNA]</scope>
    <source>
        <strain evidence="1 2">Pb18</strain>
    </source>
</reference>
<accession>A0A0A0HW23</accession>
<organism evidence="1 2">
    <name type="scientific">Paracoccidioides brasiliensis (strain Pb18)</name>
    <dbReference type="NCBI Taxonomy" id="502780"/>
    <lineage>
        <taxon>Eukaryota</taxon>
        <taxon>Fungi</taxon>
        <taxon>Dikarya</taxon>
        <taxon>Ascomycota</taxon>
        <taxon>Pezizomycotina</taxon>
        <taxon>Eurotiomycetes</taxon>
        <taxon>Eurotiomycetidae</taxon>
        <taxon>Onygenales</taxon>
        <taxon>Ajellomycetaceae</taxon>
        <taxon>Paracoccidioides</taxon>
    </lineage>
</organism>
<gene>
    <name evidence="1" type="ORF">PADG_11052</name>
</gene>
<dbReference type="GeneID" id="22586949"/>
<dbReference type="InParanoid" id="A0A0A0HW23"/>
<sequence>MALKLLAEKGSAVPTHLGSIPGSSTKAPRRRIKELLHRAPLLSCHPCIAYFRVGNCVGGKGRRGYEKVDVYKTKEKWDFKVARLLEEKNFLFDTAIDRHLATLFCYQFLIIS</sequence>
<name>A0A0A0HW23_PARBD</name>
<dbReference type="KEGG" id="pbn:PADG_11052"/>
<proteinExistence type="predicted"/>
<dbReference type="RefSeq" id="XP_010756656.1">
    <property type="nucleotide sequence ID" value="XM_010758354.1"/>
</dbReference>
<evidence type="ECO:0000313" key="1">
    <source>
        <dbReference type="EMBL" id="KGM92603.1"/>
    </source>
</evidence>